<dbReference type="CDD" id="cd05399">
    <property type="entry name" value="NT_Rel-Spo_like"/>
    <property type="match status" value="1"/>
</dbReference>
<comment type="catalytic activity">
    <reaction evidence="3">
        <text>GTP + ATP = guanosine 3'-diphosphate 5'-triphosphate + AMP</text>
        <dbReference type="Rhea" id="RHEA:22088"/>
        <dbReference type="ChEBI" id="CHEBI:30616"/>
        <dbReference type="ChEBI" id="CHEBI:37565"/>
        <dbReference type="ChEBI" id="CHEBI:142410"/>
        <dbReference type="ChEBI" id="CHEBI:456215"/>
        <dbReference type="EC" id="2.7.6.5"/>
    </reaction>
</comment>
<dbReference type="SUPFAM" id="SSF81301">
    <property type="entry name" value="Nucleotidyltransferase"/>
    <property type="match status" value="1"/>
</dbReference>
<dbReference type="PROSITE" id="PS51671">
    <property type="entry name" value="ACT"/>
    <property type="match status" value="1"/>
</dbReference>
<dbReference type="EMBL" id="JACRTK010000002">
    <property type="protein sequence ID" value="MBC8590419.1"/>
    <property type="molecule type" value="Genomic_DNA"/>
</dbReference>
<dbReference type="Pfam" id="PF13291">
    <property type="entry name" value="ACT_4"/>
    <property type="match status" value="1"/>
</dbReference>
<comment type="function">
    <text evidence="4">In eubacteria ppGpp (guanosine 3'-diphosphate 5'-diphosphate) is a mediator of the stringent response that coordinates a variety of cellular activities in response to changes in nutritional abundance.</text>
</comment>
<dbReference type="InterPro" id="IPR045865">
    <property type="entry name" value="ACT-like_dom_sf"/>
</dbReference>
<evidence type="ECO:0000259" key="7">
    <source>
        <dbReference type="PROSITE" id="PS51880"/>
    </source>
</evidence>
<dbReference type="Gene3D" id="1.10.3210.10">
    <property type="entry name" value="Hypothetical protein af1432"/>
    <property type="match status" value="1"/>
</dbReference>
<dbReference type="SMART" id="SM00954">
    <property type="entry name" value="RelA_SpoT"/>
    <property type="match status" value="1"/>
</dbReference>
<dbReference type="InterPro" id="IPR012675">
    <property type="entry name" value="Beta-grasp_dom_sf"/>
</dbReference>
<dbReference type="Gene3D" id="3.10.20.30">
    <property type="match status" value="1"/>
</dbReference>
<evidence type="ECO:0000256" key="3">
    <source>
        <dbReference type="ARBA" id="ARBA00048244"/>
    </source>
</evidence>
<dbReference type="GO" id="GO:0015969">
    <property type="term" value="P:guanosine tetraphosphate metabolic process"/>
    <property type="evidence" value="ECO:0007669"/>
    <property type="project" value="InterPro"/>
</dbReference>
<dbReference type="Pfam" id="PF04607">
    <property type="entry name" value="RelA_SpoT"/>
    <property type="match status" value="1"/>
</dbReference>
<evidence type="ECO:0000256" key="2">
    <source>
        <dbReference type="ARBA" id="ARBA00013251"/>
    </source>
</evidence>
<dbReference type="FunFam" id="1.10.3210.10:FF:000001">
    <property type="entry name" value="GTP pyrophosphokinase RelA"/>
    <property type="match status" value="1"/>
</dbReference>
<protein>
    <recommendedName>
        <fullName evidence="2">GTP diphosphokinase</fullName>
        <ecNumber evidence="2">2.7.6.5</ecNumber>
    </recommendedName>
</protein>
<dbReference type="CDD" id="cd01668">
    <property type="entry name" value="TGS_RSH"/>
    <property type="match status" value="1"/>
</dbReference>
<dbReference type="FunFam" id="3.30.460.10:FF:000001">
    <property type="entry name" value="GTP pyrophosphokinase RelA"/>
    <property type="match status" value="1"/>
</dbReference>
<dbReference type="Gene3D" id="3.30.460.10">
    <property type="entry name" value="Beta Polymerase, domain 2"/>
    <property type="match status" value="1"/>
</dbReference>
<evidence type="ECO:0000313" key="9">
    <source>
        <dbReference type="Proteomes" id="UP000601522"/>
    </source>
</evidence>
<dbReference type="RefSeq" id="WP_249323263.1">
    <property type="nucleotide sequence ID" value="NZ_JACRTK010000002.1"/>
</dbReference>
<comment type="pathway">
    <text evidence="1">Purine metabolism; ppGpp biosynthesis; ppGpp from GTP: step 1/2.</text>
</comment>
<dbReference type="AlphaFoldDB" id="A0A926F1V3"/>
<dbReference type="Pfam" id="PF02824">
    <property type="entry name" value="TGS"/>
    <property type="match status" value="1"/>
</dbReference>
<dbReference type="InterPro" id="IPR007685">
    <property type="entry name" value="RelA_SpoT"/>
</dbReference>
<accession>A0A926F1V3</accession>
<dbReference type="InterPro" id="IPR004811">
    <property type="entry name" value="RelA/Spo_fam"/>
</dbReference>
<dbReference type="SUPFAM" id="SSF55021">
    <property type="entry name" value="ACT-like"/>
    <property type="match status" value="1"/>
</dbReference>
<dbReference type="CDD" id="cd04876">
    <property type="entry name" value="ACT_RelA-SpoT"/>
    <property type="match status" value="1"/>
</dbReference>
<dbReference type="Pfam" id="PF13328">
    <property type="entry name" value="HD_4"/>
    <property type="match status" value="1"/>
</dbReference>
<proteinExistence type="inferred from homology"/>
<comment type="similarity">
    <text evidence="4">Belongs to the relA/spoT family.</text>
</comment>
<evidence type="ECO:0000256" key="1">
    <source>
        <dbReference type="ARBA" id="ARBA00004976"/>
    </source>
</evidence>
<dbReference type="Gene3D" id="3.30.70.260">
    <property type="match status" value="1"/>
</dbReference>
<dbReference type="PROSITE" id="PS51831">
    <property type="entry name" value="HD"/>
    <property type="match status" value="1"/>
</dbReference>
<sequence>MLDEILNKVQQYNPEADFNLIKKAYKFGDRAHEGQLRNSGEKFFIHPCNVALILADLNMDTATIIAGLLHDVIEDTDISYEDVSSEFSGEIADLVEGVTKLKKLKYKTKQENQAENLRKMVLAMAKDIRVIIVKLSDRLHNMRTLEYMTDEKKQEKALETLEIYAPLAHRLGISKIKWELEDLSLRYLEPKMYYELVDKVSRKRREREAYIQEIIKTLSIKLTEMDIENEISGRPKNFYSIYKKMAIQGKAFEQIFDLTAIRVLVDSIKDCYGVLGIVHTLWKPLPGRFKDYIAMPKPNMYQSLHTTVIGPSGEIFEVQIRTYEMHKTAEYGIAAHWKYKEGASKADNFDEKLTWLRQLLDWQNDLKDPKDFMETLKIDFFTDEVFVFTPKGDVINLPEGSTPIDFAYRVHTDIGNKCVGAKIDGRIVPLNYQLKNGNIVEVITSQNSIGPSRDWLKIVKSTQAKSKIRQWYKLKDRDANIIKGKEALERELKRQGYRLNEILKEEWLENIVERLSLNTIDDLYASIGYGNIRLNHIITRLKEFYNKEYPSIAEIDFTEEGLKKSNTKTKKRKSQGVSVKGLDNIKTRISKCCNPVPGDEIIGFITKGRGVSIHRLDCPNIKQEEDPNRFIEVEWNTEKKASYNAEIQIKAIDKGGLLAEIALNINDSGVRLISLNARSNRDKTVIINMTIEINDINQLEYVLGKIKKINNIIDAYRITS</sequence>
<dbReference type="NCBIfam" id="TIGR00691">
    <property type="entry name" value="spoT_relA"/>
    <property type="match status" value="1"/>
</dbReference>
<reference evidence="8 9" key="1">
    <citation type="submission" date="2020-08" db="EMBL/GenBank/DDBJ databases">
        <title>Genome public.</title>
        <authorList>
            <person name="Liu C."/>
            <person name="Sun Q."/>
        </authorList>
    </citation>
    <scope>NUCLEOTIDE SEQUENCE [LARGE SCALE GENOMIC DNA]</scope>
    <source>
        <strain evidence="8 9">NSJ-26</strain>
    </source>
</reference>
<dbReference type="InterPro" id="IPR033655">
    <property type="entry name" value="TGS_RelA/SpoT"/>
</dbReference>
<dbReference type="InterPro" id="IPR006674">
    <property type="entry name" value="HD_domain"/>
</dbReference>
<dbReference type="CDD" id="cd00077">
    <property type="entry name" value="HDc"/>
    <property type="match status" value="1"/>
</dbReference>
<dbReference type="PROSITE" id="PS51880">
    <property type="entry name" value="TGS"/>
    <property type="match status" value="1"/>
</dbReference>
<evidence type="ECO:0000259" key="6">
    <source>
        <dbReference type="PROSITE" id="PS51831"/>
    </source>
</evidence>
<dbReference type="InterPro" id="IPR004095">
    <property type="entry name" value="TGS"/>
</dbReference>
<evidence type="ECO:0000256" key="4">
    <source>
        <dbReference type="RuleBase" id="RU003847"/>
    </source>
</evidence>
<dbReference type="Pfam" id="PF19296">
    <property type="entry name" value="RelA_AH_RIS"/>
    <property type="match status" value="1"/>
</dbReference>
<dbReference type="PANTHER" id="PTHR21262:SF31">
    <property type="entry name" value="GTP PYROPHOSPHOKINASE"/>
    <property type="match status" value="1"/>
</dbReference>
<dbReference type="FunFam" id="3.10.20.30:FF:000002">
    <property type="entry name" value="GTP pyrophosphokinase (RelA/SpoT)"/>
    <property type="match status" value="1"/>
</dbReference>
<dbReference type="InterPro" id="IPR012676">
    <property type="entry name" value="TGS-like"/>
</dbReference>
<keyword evidence="9" id="KW-1185">Reference proteome</keyword>
<dbReference type="SUPFAM" id="SSF81271">
    <property type="entry name" value="TGS-like"/>
    <property type="match status" value="1"/>
</dbReference>
<dbReference type="EC" id="2.7.6.5" evidence="2"/>
<dbReference type="InterPro" id="IPR003607">
    <property type="entry name" value="HD/PDEase_dom"/>
</dbReference>
<dbReference type="InterPro" id="IPR043519">
    <property type="entry name" value="NT_sf"/>
</dbReference>
<dbReference type="InterPro" id="IPR045600">
    <property type="entry name" value="RelA/SpoT_AH_RIS"/>
</dbReference>
<dbReference type="InterPro" id="IPR002912">
    <property type="entry name" value="ACT_dom"/>
</dbReference>
<dbReference type="GO" id="GO:0005886">
    <property type="term" value="C:plasma membrane"/>
    <property type="evidence" value="ECO:0007669"/>
    <property type="project" value="TreeGrafter"/>
</dbReference>
<dbReference type="PANTHER" id="PTHR21262">
    <property type="entry name" value="GUANOSINE-3',5'-BIS DIPHOSPHATE 3'-PYROPHOSPHOHYDROLASE"/>
    <property type="match status" value="1"/>
</dbReference>
<evidence type="ECO:0000259" key="5">
    <source>
        <dbReference type="PROSITE" id="PS51671"/>
    </source>
</evidence>
<evidence type="ECO:0000313" key="8">
    <source>
        <dbReference type="EMBL" id="MBC8590419.1"/>
    </source>
</evidence>
<dbReference type="Proteomes" id="UP000601522">
    <property type="component" value="Unassembled WGS sequence"/>
</dbReference>
<dbReference type="GO" id="GO:0008728">
    <property type="term" value="F:GTP diphosphokinase activity"/>
    <property type="evidence" value="ECO:0007669"/>
    <property type="project" value="UniProtKB-EC"/>
</dbReference>
<feature type="domain" description="ACT" evidence="5">
    <location>
        <begin position="646"/>
        <end position="720"/>
    </location>
</feature>
<dbReference type="SMART" id="SM00471">
    <property type="entry name" value="HDc"/>
    <property type="match status" value="1"/>
</dbReference>
<comment type="caution">
    <text evidence="8">The sequence shown here is derived from an EMBL/GenBank/DDBJ whole genome shotgun (WGS) entry which is preliminary data.</text>
</comment>
<organism evidence="8 9">
    <name type="scientific">Wansuia hejianensis</name>
    <dbReference type="NCBI Taxonomy" id="2763667"/>
    <lineage>
        <taxon>Bacteria</taxon>
        <taxon>Bacillati</taxon>
        <taxon>Bacillota</taxon>
        <taxon>Clostridia</taxon>
        <taxon>Lachnospirales</taxon>
        <taxon>Lachnospiraceae</taxon>
        <taxon>Wansuia</taxon>
    </lineage>
</organism>
<dbReference type="SUPFAM" id="SSF109604">
    <property type="entry name" value="HD-domain/PDEase-like"/>
    <property type="match status" value="1"/>
</dbReference>
<gene>
    <name evidence="8" type="ORF">H8689_04665</name>
</gene>
<feature type="domain" description="TGS" evidence="7">
    <location>
        <begin position="383"/>
        <end position="444"/>
    </location>
</feature>
<feature type="domain" description="HD" evidence="6">
    <location>
        <begin position="43"/>
        <end position="142"/>
    </location>
</feature>
<name>A0A926F1V3_9FIRM</name>